<proteinExistence type="predicted"/>
<protein>
    <submittedName>
        <fullName evidence="1">Uncharacterized protein</fullName>
    </submittedName>
</protein>
<gene>
    <name evidence="1" type="ORF">Adt_12508</name>
    <name evidence="2" type="ORF">Adt_12510</name>
</gene>
<evidence type="ECO:0000313" key="3">
    <source>
        <dbReference type="Proteomes" id="UP001604336"/>
    </source>
</evidence>
<reference evidence="3" key="1">
    <citation type="submission" date="2024-07" db="EMBL/GenBank/DDBJ databases">
        <title>Two chromosome-level genome assemblies of Korean endemic species Abeliophyllum distichum and Forsythia ovata (Oleaceae).</title>
        <authorList>
            <person name="Jang H."/>
        </authorList>
    </citation>
    <scope>NUCLEOTIDE SEQUENCE [LARGE SCALE GENOMIC DNA]</scope>
</reference>
<dbReference type="EMBL" id="JBFOLK010000003">
    <property type="protein sequence ID" value="KAL2527454.1"/>
    <property type="molecule type" value="Genomic_DNA"/>
</dbReference>
<sequence>MDEDELFYVNAIPQQPQQSSKCKFEILFIVNPSQRKVRRDKDKDKGKTLAEDISPADVIPADIQLTEPPAKRSLFHSDDAHVATKKKFEKFGNSNNKKNQ</sequence>
<dbReference type="AlphaFoldDB" id="A0ABD1UQX6"/>
<dbReference type="Proteomes" id="UP001604336">
    <property type="component" value="Unassembled WGS sequence"/>
</dbReference>
<organism evidence="1 3">
    <name type="scientific">Abeliophyllum distichum</name>
    <dbReference type="NCBI Taxonomy" id="126358"/>
    <lineage>
        <taxon>Eukaryota</taxon>
        <taxon>Viridiplantae</taxon>
        <taxon>Streptophyta</taxon>
        <taxon>Embryophyta</taxon>
        <taxon>Tracheophyta</taxon>
        <taxon>Spermatophyta</taxon>
        <taxon>Magnoliopsida</taxon>
        <taxon>eudicotyledons</taxon>
        <taxon>Gunneridae</taxon>
        <taxon>Pentapetalae</taxon>
        <taxon>asterids</taxon>
        <taxon>lamiids</taxon>
        <taxon>Lamiales</taxon>
        <taxon>Oleaceae</taxon>
        <taxon>Forsythieae</taxon>
        <taxon>Abeliophyllum</taxon>
    </lineage>
</organism>
<comment type="caution">
    <text evidence="1">The sequence shown here is derived from an EMBL/GenBank/DDBJ whole genome shotgun (WGS) entry which is preliminary data.</text>
</comment>
<evidence type="ECO:0000313" key="2">
    <source>
        <dbReference type="EMBL" id="KAL2527456.1"/>
    </source>
</evidence>
<name>A0ABD1UQX6_9LAMI</name>
<evidence type="ECO:0000313" key="1">
    <source>
        <dbReference type="EMBL" id="KAL2527454.1"/>
    </source>
</evidence>
<reference evidence="1" key="2">
    <citation type="submission" date="2024-07" db="EMBL/GenBank/DDBJ databases">
        <title>Two chromosome-level genome assemblies of Korean endemic species Abeliophyllum distichum and Forsythia ovata (Oleaceae).</title>
        <authorList>
            <person name="Mun J.H."/>
        </authorList>
    </citation>
    <scope>NUCLEOTIDE SEQUENCE</scope>
    <source>
        <strain evidence="1">KNKB198505000391</strain>
        <tissue evidence="1">Leaf</tissue>
    </source>
</reference>
<dbReference type="EMBL" id="JBFOLK010000003">
    <property type="protein sequence ID" value="KAL2527456.1"/>
    <property type="molecule type" value="Genomic_DNA"/>
</dbReference>
<accession>A0ABD1UQX6</accession>
<keyword evidence="3" id="KW-1185">Reference proteome</keyword>